<gene>
    <name evidence="2" type="ORF">Q8Y70_00145</name>
</gene>
<name>A0ABZ0MS28_9ENTR</name>
<feature type="compositionally biased region" description="Basic and acidic residues" evidence="1">
    <location>
        <begin position="17"/>
        <end position="31"/>
    </location>
</feature>
<evidence type="ECO:0000313" key="2">
    <source>
        <dbReference type="EMBL" id="WOZ77519.1"/>
    </source>
</evidence>
<accession>A0ABZ0MS28</accession>
<dbReference type="Gene3D" id="3.90.176.10">
    <property type="entry name" value="Toxin ADP-ribosyltransferase, Chain A, domain 1"/>
    <property type="match status" value="1"/>
</dbReference>
<dbReference type="SUPFAM" id="SSF56399">
    <property type="entry name" value="ADP-ribosylation"/>
    <property type="match status" value="1"/>
</dbReference>
<dbReference type="RefSeq" id="WP_305734627.1">
    <property type="nucleotide sequence ID" value="NZ_CP137744.1"/>
</dbReference>
<protein>
    <submittedName>
        <fullName evidence="2">Uncharacterized protein</fullName>
    </submittedName>
</protein>
<dbReference type="EMBL" id="CP137744">
    <property type="protein sequence ID" value="WOZ77519.1"/>
    <property type="molecule type" value="Genomic_DNA"/>
</dbReference>
<evidence type="ECO:0000313" key="3">
    <source>
        <dbReference type="Proteomes" id="UP001302368"/>
    </source>
</evidence>
<dbReference type="Proteomes" id="UP001302368">
    <property type="component" value="Chromosome"/>
</dbReference>
<keyword evidence="3" id="KW-1185">Reference proteome</keyword>
<proteinExistence type="predicted"/>
<feature type="compositionally biased region" description="Basic and acidic residues" evidence="1">
    <location>
        <begin position="44"/>
        <end position="53"/>
    </location>
</feature>
<sequence>MKINPLTPAITNTPVENKQDPGIEKRDRRDIPTGSLYTGPQNNNDDRPVRPDARSLLFTPDPRGEGYPSIEKQIAGQMIRQREGQTSESGFTASYGAPYEARKSLLAYGLSAAGIHDPASLSGGGHTQTTALLDKVREQYAASPQTHYDAQGNTRTPSLLVAAARDFFDQQINTGAQYKTNTHDDVPGLEGRALAQYSDRDKVQSLRHFAGQPLRTEQNEPTNAERVMKDIGALLMLDGIAAEAGAMAEFFTEKAVATEGRSALATLRNTSEQAAAGEAGVAITSEAGTAAAEMAMAGEARAAAAGAAKGIMAGETTAAVAGETGTAAVNRLRPSLAGDISQYAVKDGEALLKESRASAGGIHQVKDAAGNDRWLLRYREGAGESKVYEVGQDFRPGEGRARIIDPQTRQPVLTVQSGNGEWQRSALPGGVKPRTNTEPQTSVAASAGASGGSALSSARQERFSPVSEELRELYMRPDEGQYRARTPKEKAADEKILLDLNSVKNRQESAILAEYIEGGDGTYRTINNHLRHISPSAEGETLATELKAAVSKLKDYDAPAYRAATVPAGTYGNKIKVNDVVTDAGFMSASALPQNSINWLETWTGQFEKQSTDKVLFILDQTTPKKMAAGGMLPDHILVNLNTPLKVKEIHALEGNASRDPITIVRLKDAEHPFRHDIKNIFSGNIELPAVEVPFLKKLGIRH</sequence>
<feature type="region of interest" description="Disordered" evidence="1">
    <location>
        <begin position="414"/>
        <end position="463"/>
    </location>
</feature>
<feature type="compositionally biased region" description="Low complexity" evidence="1">
    <location>
        <begin position="442"/>
        <end position="458"/>
    </location>
</feature>
<evidence type="ECO:0000256" key="1">
    <source>
        <dbReference type="SAM" id="MobiDB-lite"/>
    </source>
</evidence>
<organism evidence="2 3">
    <name type="scientific">Kosakonia sacchari</name>
    <dbReference type="NCBI Taxonomy" id="1158459"/>
    <lineage>
        <taxon>Bacteria</taxon>
        <taxon>Pseudomonadati</taxon>
        <taxon>Pseudomonadota</taxon>
        <taxon>Gammaproteobacteria</taxon>
        <taxon>Enterobacterales</taxon>
        <taxon>Enterobacteriaceae</taxon>
        <taxon>Kosakonia</taxon>
    </lineage>
</organism>
<feature type="region of interest" description="Disordered" evidence="1">
    <location>
        <begin position="1"/>
        <end position="68"/>
    </location>
</feature>
<reference evidence="2 3" key="1">
    <citation type="submission" date="2023-10" db="EMBL/GenBank/DDBJ databases">
        <title>Genome sequencing of the isolated polysaccharide-producing bacterium Kosakonia sacchari KS2022.</title>
        <authorList>
            <person name="Yi X."/>
        </authorList>
    </citation>
    <scope>NUCLEOTIDE SEQUENCE [LARGE SCALE GENOMIC DNA]</scope>
    <source>
        <strain evidence="2 3">KS2022</strain>
    </source>
</reference>